<evidence type="ECO:0000259" key="1">
    <source>
        <dbReference type="PROSITE" id="PS50948"/>
    </source>
</evidence>
<dbReference type="InterPro" id="IPR003609">
    <property type="entry name" value="Pan_app"/>
</dbReference>
<dbReference type="EMBL" id="RCHS01000448">
    <property type="protein sequence ID" value="RMX58818.1"/>
    <property type="molecule type" value="Genomic_DNA"/>
</dbReference>
<dbReference type="PROSITE" id="PS50092">
    <property type="entry name" value="TSP1"/>
    <property type="match status" value="1"/>
</dbReference>
<evidence type="ECO:0000313" key="3">
    <source>
        <dbReference type="Proteomes" id="UP000275408"/>
    </source>
</evidence>
<dbReference type="Gene3D" id="2.20.100.10">
    <property type="entry name" value="Thrombospondin type-1 (TSP1) repeat"/>
    <property type="match status" value="1"/>
</dbReference>
<evidence type="ECO:0000313" key="2">
    <source>
        <dbReference type="EMBL" id="RMX58818.1"/>
    </source>
</evidence>
<protein>
    <recommendedName>
        <fullName evidence="1">Apple domain-containing protein</fullName>
    </recommendedName>
</protein>
<dbReference type="InterPro" id="IPR036383">
    <property type="entry name" value="TSP1_rpt_sf"/>
</dbReference>
<name>A0A3M6UZT4_POCDA</name>
<comment type="caution">
    <text evidence="2">The sequence shown here is derived from an EMBL/GenBank/DDBJ whole genome shotgun (WGS) entry which is preliminary data.</text>
</comment>
<feature type="domain" description="Apple" evidence="1">
    <location>
        <begin position="48"/>
        <end position="127"/>
    </location>
</feature>
<keyword evidence="3" id="KW-1185">Reference proteome</keyword>
<gene>
    <name evidence="2" type="ORF">pdam_00012875</name>
</gene>
<feature type="non-terminal residue" evidence="2">
    <location>
        <position position="134"/>
    </location>
</feature>
<sequence>SDWGPWSACSVTCGIGVRYRTTECDSSNPLPGEKQTKVEESCTVKPSCPQGTTSGSLLLSGYFNAAMQGHMIKSAVVYSIAECGLMCLQDSNCKSFNTCSRKSELLCELNNATYDEYGEDVLSKFNCSYHRALK</sequence>
<organism evidence="2 3">
    <name type="scientific">Pocillopora damicornis</name>
    <name type="common">Cauliflower coral</name>
    <name type="synonym">Millepora damicornis</name>
    <dbReference type="NCBI Taxonomy" id="46731"/>
    <lineage>
        <taxon>Eukaryota</taxon>
        <taxon>Metazoa</taxon>
        <taxon>Cnidaria</taxon>
        <taxon>Anthozoa</taxon>
        <taxon>Hexacorallia</taxon>
        <taxon>Scleractinia</taxon>
        <taxon>Astrocoeniina</taxon>
        <taxon>Pocilloporidae</taxon>
        <taxon>Pocillopora</taxon>
    </lineage>
</organism>
<dbReference type="AlphaFoldDB" id="A0A3M6UZT4"/>
<dbReference type="SUPFAM" id="SSF82895">
    <property type="entry name" value="TSP-1 type 1 repeat"/>
    <property type="match status" value="1"/>
</dbReference>
<dbReference type="InterPro" id="IPR000884">
    <property type="entry name" value="TSP1_rpt"/>
</dbReference>
<proteinExistence type="predicted"/>
<accession>A0A3M6UZT4</accession>
<dbReference type="Proteomes" id="UP000275408">
    <property type="component" value="Unassembled WGS sequence"/>
</dbReference>
<reference evidence="2 3" key="1">
    <citation type="journal article" date="2018" name="Sci. Rep.">
        <title>Comparative analysis of the Pocillopora damicornis genome highlights role of immune system in coral evolution.</title>
        <authorList>
            <person name="Cunning R."/>
            <person name="Bay R.A."/>
            <person name="Gillette P."/>
            <person name="Baker A.C."/>
            <person name="Traylor-Knowles N."/>
        </authorList>
    </citation>
    <scope>NUCLEOTIDE SEQUENCE [LARGE SCALE GENOMIC DNA]</scope>
    <source>
        <strain evidence="2">RSMAS</strain>
        <tissue evidence="2">Whole animal</tissue>
    </source>
</reference>
<dbReference type="Pfam" id="PF00090">
    <property type="entry name" value="TSP_1"/>
    <property type="match status" value="1"/>
</dbReference>
<feature type="non-terminal residue" evidence="2">
    <location>
        <position position="1"/>
    </location>
</feature>
<dbReference type="PROSITE" id="PS50948">
    <property type="entry name" value="PAN"/>
    <property type="match status" value="1"/>
</dbReference>
<dbReference type="OrthoDB" id="5989160at2759"/>
<dbReference type="SMART" id="SM00209">
    <property type="entry name" value="TSP1"/>
    <property type="match status" value="1"/>
</dbReference>